<dbReference type="SUPFAM" id="SSF63829">
    <property type="entry name" value="Calcium-dependent phosphotriesterase"/>
    <property type="match status" value="1"/>
</dbReference>
<accession>A0ABV6G1F7</accession>
<keyword evidence="4" id="KW-1185">Reference proteome</keyword>
<dbReference type="Gene3D" id="2.120.10.30">
    <property type="entry name" value="TolB, C-terminal domain"/>
    <property type="match status" value="1"/>
</dbReference>
<name>A0ABV6G1F7_9GAMM</name>
<dbReference type="Proteomes" id="UP001589814">
    <property type="component" value="Unassembled WGS sequence"/>
</dbReference>
<evidence type="ECO:0000259" key="2">
    <source>
        <dbReference type="Pfam" id="PF08450"/>
    </source>
</evidence>
<protein>
    <submittedName>
        <fullName evidence="3">SMP-30/gluconolactonase/LRE family protein</fullName>
        <ecNumber evidence="3">3.1.1.99</ecNumber>
    </submittedName>
</protein>
<dbReference type="RefSeq" id="WP_019949969.1">
    <property type="nucleotide sequence ID" value="NZ_JBHLVX010000013.1"/>
</dbReference>
<feature type="domain" description="SMP-30/Gluconolactonase/LRE-like region" evidence="2">
    <location>
        <begin position="18"/>
        <end position="258"/>
    </location>
</feature>
<dbReference type="InterPro" id="IPR005511">
    <property type="entry name" value="SMP-30"/>
</dbReference>
<dbReference type="InterPro" id="IPR011042">
    <property type="entry name" value="6-blade_b-propeller_TolB-like"/>
</dbReference>
<evidence type="ECO:0000256" key="1">
    <source>
        <dbReference type="ARBA" id="ARBA00008853"/>
    </source>
</evidence>
<dbReference type="Pfam" id="PF08450">
    <property type="entry name" value="SGL"/>
    <property type="match status" value="1"/>
</dbReference>
<proteinExistence type="inferred from homology"/>
<dbReference type="PRINTS" id="PR01790">
    <property type="entry name" value="SMP30FAMILY"/>
</dbReference>
<dbReference type="EC" id="3.1.1.99" evidence="3"/>
<gene>
    <name evidence="3" type="ORF">ACFFHW_03780</name>
</gene>
<dbReference type="EMBL" id="JBHLVX010000013">
    <property type="protein sequence ID" value="MFC0267129.1"/>
    <property type="molecule type" value="Genomic_DNA"/>
</dbReference>
<evidence type="ECO:0000313" key="4">
    <source>
        <dbReference type="Proteomes" id="UP001589814"/>
    </source>
</evidence>
<sequence length="285" mass="30377">MNVITPTVNVAVAADAIIGESPVWSAHRGELLWIDILGQRLHRYDPTSGRSTSSATSAPIGLLAESPTGQITLSQGGMLARCIADGKIEAIATAPLAAPAFRFNDGKYDQQGRLWTGLMNTQGKKGVGLLCRFDPDGTWRIADSGFDLPNGLAWSADGETFYFTDSHKGEIHAYDFEVLSGNISHRRTLFRMDPAVGKPDGLTLDTDGHLLSPLFDGAAIARIAPDGTLERLIRLPVPRPTHCAFLGDGKTLVVTTARLGLTPTQLAAAPESGSLLALDYETVLS</sequence>
<keyword evidence="3" id="KW-0378">Hydrolase</keyword>
<reference evidence="3 4" key="1">
    <citation type="submission" date="2024-09" db="EMBL/GenBank/DDBJ databases">
        <authorList>
            <person name="Sun Q."/>
            <person name="Mori K."/>
        </authorList>
    </citation>
    <scope>NUCLEOTIDE SEQUENCE [LARGE SCALE GENOMIC DNA]</scope>
    <source>
        <strain evidence="3 4">CCM 7415</strain>
    </source>
</reference>
<comment type="similarity">
    <text evidence="1">Belongs to the SMP-30/CGR1 family.</text>
</comment>
<dbReference type="PANTHER" id="PTHR10907">
    <property type="entry name" value="REGUCALCIN"/>
    <property type="match status" value="1"/>
</dbReference>
<dbReference type="GO" id="GO:0016787">
    <property type="term" value="F:hydrolase activity"/>
    <property type="evidence" value="ECO:0007669"/>
    <property type="project" value="UniProtKB-KW"/>
</dbReference>
<dbReference type="PANTHER" id="PTHR10907:SF47">
    <property type="entry name" value="REGUCALCIN"/>
    <property type="match status" value="1"/>
</dbReference>
<evidence type="ECO:0000313" key="3">
    <source>
        <dbReference type="EMBL" id="MFC0267129.1"/>
    </source>
</evidence>
<organism evidence="3 4">
    <name type="scientific">Kushneria aurantia</name>
    <dbReference type="NCBI Taxonomy" id="504092"/>
    <lineage>
        <taxon>Bacteria</taxon>
        <taxon>Pseudomonadati</taxon>
        <taxon>Pseudomonadota</taxon>
        <taxon>Gammaproteobacteria</taxon>
        <taxon>Oceanospirillales</taxon>
        <taxon>Halomonadaceae</taxon>
        <taxon>Kushneria</taxon>
    </lineage>
</organism>
<dbReference type="InterPro" id="IPR013658">
    <property type="entry name" value="SGL"/>
</dbReference>
<comment type="caution">
    <text evidence="3">The sequence shown here is derived from an EMBL/GenBank/DDBJ whole genome shotgun (WGS) entry which is preliminary data.</text>
</comment>